<evidence type="ECO:0000313" key="1">
    <source>
        <dbReference type="EMBL" id="GAH74625.1"/>
    </source>
</evidence>
<protein>
    <submittedName>
        <fullName evidence="1">Uncharacterized protein</fullName>
    </submittedName>
</protein>
<accession>X1IZE8</accession>
<comment type="caution">
    <text evidence="1">The sequence shown here is derived from an EMBL/GenBank/DDBJ whole genome shotgun (WGS) entry which is preliminary data.</text>
</comment>
<dbReference type="AlphaFoldDB" id="X1IZE8"/>
<sequence length="42" mass="4823">VQMDRRTTKKLQDALAAAQKELDEVIKFVGNEKISLSEYNNK</sequence>
<gene>
    <name evidence="1" type="ORF">S03H2_42059</name>
</gene>
<name>X1IZE8_9ZZZZ</name>
<organism evidence="1">
    <name type="scientific">marine sediment metagenome</name>
    <dbReference type="NCBI Taxonomy" id="412755"/>
    <lineage>
        <taxon>unclassified sequences</taxon>
        <taxon>metagenomes</taxon>
        <taxon>ecological metagenomes</taxon>
    </lineage>
</organism>
<dbReference type="EMBL" id="BARU01026159">
    <property type="protein sequence ID" value="GAH74625.1"/>
    <property type="molecule type" value="Genomic_DNA"/>
</dbReference>
<feature type="non-terminal residue" evidence="1">
    <location>
        <position position="1"/>
    </location>
</feature>
<proteinExistence type="predicted"/>
<reference evidence="1" key="1">
    <citation type="journal article" date="2014" name="Front. Microbiol.">
        <title>High frequency of phylogenetically diverse reductive dehalogenase-homologous genes in deep subseafloor sedimentary metagenomes.</title>
        <authorList>
            <person name="Kawai M."/>
            <person name="Futagami T."/>
            <person name="Toyoda A."/>
            <person name="Takaki Y."/>
            <person name="Nishi S."/>
            <person name="Hori S."/>
            <person name="Arai W."/>
            <person name="Tsubouchi T."/>
            <person name="Morono Y."/>
            <person name="Uchiyama I."/>
            <person name="Ito T."/>
            <person name="Fujiyama A."/>
            <person name="Inagaki F."/>
            <person name="Takami H."/>
        </authorList>
    </citation>
    <scope>NUCLEOTIDE SEQUENCE</scope>
    <source>
        <strain evidence="1">Expedition CK06-06</strain>
    </source>
</reference>